<proteinExistence type="predicted"/>
<dbReference type="Gene3D" id="1.10.1330.10">
    <property type="entry name" value="Dockerin domain"/>
    <property type="match status" value="1"/>
</dbReference>
<dbReference type="EMBL" id="CP039381">
    <property type="protein sequence ID" value="QCT06045.1"/>
    <property type="molecule type" value="Genomic_DNA"/>
</dbReference>
<dbReference type="OrthoDB" id="9761789at2"/>
<dbReference type="Pfam" id="PF00404">
    <property type="entry name" value="Dockerin_1"/>
    <property type="match status" value="1"/>
</dbReference>
<dbReference type="SUPFAM" id="SSF63446">
    <property type="entry name" value="Type I dockerin domain"/>
    <property type="match status" value="1"/>
</dbReference>
<dbReference type="PANTHER" id="PTHR10357">
    <property type="entry name" value="ALPHA-AMYLASE FAMILY MEMBER"/>
    <property type="match status" value="1"/>
</dbReference>
<feature type="region of interest" description="Disordered" evidence="1">
    <location>
        <begin position="907"/>
        <end position="930"/>
    </location>
</feature>
<dbReference type="InterPro" id="IPR013780">
    <property type="entry name" value="Glyco_hydro_b"/>
</dbReference>
<dbReference type="PROSITE" id="PS51766">
    <property type="entry name" value="DOCKERIN"/>
    <property type="match status" value="1"/>
</dbReference>
<dbReference type="RefSeq" id="WP_138156143.1">
    <property type="nucleotide sequence ID" value="NZ_CP039381.1"/>
</dbReference>
<sequence>MKKQILSVVLCLSMLLSIFAINLTVNATTVNKSESKASTTDKKSGVSKITSANDFTWDNANVYFLLTDRFKNGNTSNDHSYGRATDKNGSPLSGWDTAPGTFHGGDFAGVTQEIEAGYFDDLGVNAIWISAPYEQIHGYVDSGKGFAHYSYHGYYVLDYTETDANFGTKEEFQTMVDTAHKHGIRVVLDIVMNHSGYNTVADMEEYGFGTLLSGASDYKYKLNDISDVNSHIDFKTSASDWGKWWGNDWIRSGLPGYTDGEGGSDLTRCLEGLPDFRTEQTKAVSIPPILKTKWTKEGTYDQKVAKYGSSASVSDYLTTWLSEWVSQYGVDGFRCDTAKHVEKASWKKLKDKCVSALKTWRQNNPTKAGADWDEDFWMTGECWNHNIGYGYDSYYTEGGFDSMINFDSSGSPLPGASSINGKYQNYADSINSNDKFNQLTYISSHDSNLARSSDMAYQGSALMLLPGAVQIFYGDETNRKTIPGMAFDGQGGSGHSLRSDMNWDSMDKDELAHWQKVGTFRKNHVAVGAGQHQQITAYNASTGYTFARTYDDGNVSDNIIATIGAPNNTDIPVEVSSLWSDGTVVTNAYDGTKATVTDGTATFNSGAHGTILIEGPVSTINMSLKGASSFYGSEEVTVSLKGADYAMVSINGGEEFKVVDGQKFTIGEDIPVGTTFKVKMTATNSEETASKSFSFKKKDPDAVTRVYFDPSLNWGSTIYAYIYSESGSTATENAKWPGQQMTLDSSTGLYVIEVPDELTDGQVIFSGGSSRYPAEMQPGLSINSTDMIFTTGNQWQAYTGQKPTATTPTTPDPSSNVTVYYENTNNFATPYVYYWNKSSDSSSVKWPGVAMTKYKDNIWYASFPKDNNMCIFSNNGASQTGNLDIPGDGYLYSNGWSSSPYVVPTTATTTKPTTATTTTKPTTATTTKPTTATTVTTPTELLGDVNGDGVVDVKDATLIQKYVSKMAVTMNTKLADVNKDGMINIKDTTMIQKYAAEKIDKLG</sequence>
<dbReference type="Proteomes" id="UP000301475">
    <property type="component" value="Chromosome"/>
</dbReference>
<dbReference type="InterPro" id="IPR006047">
    <property type="entry name" value="GH13_cat_dom"/>
</dbReference>
<dbReference type="Gene3D" id="2.60.40.10">
    <property type="entry name" value="Immunoglobulins"/>
    <property type="match status" value="2"/>
</dbReference>
<accession>A0A4P8XSY3</accession>
<dbReference type="InterPro" id="IPR013783">
    <property type="entry name" value="Ig-like_fold"/>
</dbReference>
<dbReference type="PANTHER" id="PTHR10357:SF209">
    <property type="entry name" value="PERIPLASMIC ALPHA-AMYLASE"/>
    <property type="match status" value="1"/>
</dbReference>
<feature type="signal peptide" evidence="2">
    <location>
        <begin position="1"/>
        <end position="27"/>
    </location>
</feature>
<dbReference type="InterPro" id="IPR002105">
    <property type="entry name" value="Dockerin_1_rpt"/>
</dbReference>
<dbReference type="Gene3D" id="2.60.40.1180">
    <property type="entry name" value="Golgi alpha-mannosidase II"/>
    <property type="match status" value="1"/>
</dbReference>
<dbReference type="Gene3D" id="3.20.20.80">
    <property type="entry name" value="Glycosidases"/>
    <property type="match status" value="2"/>
</dbReference>
<dbReference type="InterPro" id="IPR036439">
    <property type="entry name" value="Dockerin_dom_sf"/>
</dbReference>
<evidence type="ECO:0000256" key="1">
    <source>
        <dbReference type="SAM" id="MobiDB-lite"/>
    </source>
</evidence>
<protein>
    <submittedName>
        <fullName evidence="4">Starch-binding protein</fullName>
    </submittedName>
</protein>
<evidence type="ECO:0000313" key="5">
    <source>
        <dbReference type="Proteomes" id="UP000301475"/>
    </source>
</evidence>
<keyword evidence="2" id="KW-0732">Signal</keyword>
<organism evidence="4 5">
    <name type="scientific">Ruminococcus bovis</name>
    <dbReference type="NCBI Taxonomy" id="2564099"/>
    <lineage>
        <taxon>Bacteria</taxon>
        <taxon>Bacillati</taxon>
        <taxon>Bacillota</taxon>
        <taxon>Clostridia</taxon>
        <taxon>Eubacteriales</taxon>
        <taxon>Oscillospiraceae</taxon>
        <taxon>Ruminococcus</taxon>
    </lineage>
</organism>
<dbReference type="InterPro" id="IPR016134">
    <property type="entry name" value="Dockerin_dom"/>
</dbReference>
<gene>
    <name evidence="4" type="ORF">E5Z56_01080</name>
</gene>
<evidence type="ECO:0000313" key="4">
    <source>
        <dbReference type="EMBL" id="QCT06045.1"/>
    </source>
</evidence>
<evidence type="ECO:0000259" key="3">
    <source>
        <dbReference type="PROSITE" id="PS51766"/>
    </source>
</evidence>
<feature type="domain" description="Dockerin" evidence="3">
    <location>
        <begin position="938"/>
        <end position="1003"/>
    </location>
</feature>
<evidence type="ECO:0000256" key="2">
    <source>
        <dbReference type="SAM" id="SignalP"/>
    </source>
</evidence>
<keyword evidence="5" id="KW-1185">Reference proteome</keyword>
<feature type="chain" id="PRO_5021008785" evidence="2">
    <location>
        <begin position="28"/>
        <end position="1003"/>
    </location>
</feature>
<dbReference type="CDD" id="cd14256">
    <property type="entry name" value="Dockerin_I"/>
    <property type="match status" value="1"/>
</dbReference>
<dbReference type="SMART" id="SM00642">
    <property type="entry name" value="Aamy"/>
    <property type="match status" value="1"/>
</dbReference>
<dbReference type="Pfam" id="PF00128">
    <property type="entry name" value="Alpha-amylase"/>
    <property type="match status" value="1"/>
</dbReference>
<dbReference type="AlphaFoldDB" id="A0A4P8XSY3"/>
<dbReference type="InterPro" id="IPR031965">
    <property type="entry name" value="CBM26"/>
</dbReference>
<dbReference type="InterPro" id="IPR017853">
    <property type="entry name" value="GH"/>
</dbReference>
<dbReference type="GO" id="GO:0000272">
    <property type="term" value="P:polysaccharide catabolic process"/>
    <property type="evidence" value="ECO:0007669"/>
    <property type="project" value="InterPro"/>
</dbReference>
<name>A0A4P8XSY3_9FIRM</name>
<dbReference type="Pfam" id="PF16738">
    <property type="entry name" value="CBM26"/>
    <property type="match status" value="2"/>
</dbReference>
<dbReference type="GO" id="GO:0004553">
    <property type="term" value="F:hydrolase activity, hydrolyzing O-glycosyl compounds"/>
    <property type="evidence" value="ECO:0007669"/>
    <property type="project" value="InterPro"/>
</dbReference>
<dbReference type="KEGG" id="ruj:E5Z56_01080"/>
<reference evidence="4 5" key="1">
    <citation type="submission" date="2019-04" db="EMBL/GenBank/DDBJ databases">
        <authorList>
            <person name="Embree M."/>
            <person name="Gaffney J.R."/>
        </authorList>
    </citation>
    <scope>NUCLEOTIDE SEQUENCE [LARGE SCALE GENOMIC DNA]</scope>
    <source>
        <strain evidence="4 5">JE7A12</strain>
    </source>
</reference>
<dbReference type="SUPFAM" id="SSF51445">
    <property type="entry name" value="(Trans)glycosidases"/>
    <property type="match status" value="1"/>
</dbReference>